<keyword evidence="17" id="KW-1185">Reference proteome</keyword>
<dbReference type="Pfam" id="PF16197">
    <property type="entry name" value="KAsynt_C_assoc"/>
    <property type="match status" value="1"/>
</dbReference>
<proteinExistence type="predicted"/>
<evidence type="ECO:0000256" key="1">
    <source>
        <dbReference type="ARBA" id="ARBA00001957"/>
    </source>
</evidence>
<dbReference type="SMART" id="SM01294">
    <property type="entry name" value="PKS_PP_betabranch"/>
    <property type="match status" value="1"/>
</dbReference>
<dbReference type="Gene3D" id="1.10.1200.10">
    <property type="entry name" value="ACP-like"/>
    <property type="match status" value="1"/>
</dbReference>
<comment type="cofactor">
    <cofactor evidence="1">
        <name>pantetheine 4'-phosphate</name>
        <dbReference type="ChEBI" id="CHEBI:47942"/>
    </cofactor>
</comment>
<dbReference type="PANTHER" id="PTHR43775">
    <property type="entry name" value="FATTY ACID SYNTHASE"/>
    <property type="match status" value="1"/>
</dbReference>
<dbReference type="Pfam" id="PF08990">
    <property type="entry name" value="Docking"/>
    <property type="match status" value="1"/>
</dbReference>
<evidence type="ECO:0000256" key="4">
    <source>
        <dbReference type="ARBA" id="ARBA00022679"/>
    </source>
</evidence>
<dbReference type="Gene3D" id="3.30.70.3290">
    <property type="match status" value="1"/>
</dbReference>
<dbReference type="InterPro" id="IPR036736">
    <property type="entry name" value="ACP-like_sf"/>
</dbReference>
<evidence type="ECO:0000256" key="7">
    <source>
        <dbReference type="ARBA" id="ARBA00023268"/>
    </source>
</evidence>
<evidence type="ECO:0000313" key="16">
    <source>
        <dbReference type="EMBL" id="EOD68679.1"/>
    </source>
</evidence>
<dbReference type="GO" id="GO:0047879">
    <property type="term" value="F:erythronolide synthase activity"/>
    <property type="evidence" value="ECO:0007669"/>
    <property type="project" value="UniProtKB-EC"/>
</dbReference>
<dbReference type="FunFam" id="3.40.366.10:FF:000002">
    <property type="entry name" value="Probable polyketide synthase 2"/>
    <property type="match status" value="1"/>
</dbReference>
<feature type="domain" description="Carrier" evidence="14">
    <location>
        <begin position="1480"/>
        <end position="1555"/>
    </location>
</feature>
<dbReference type="GO" id="GO:0004312">
    <property type="term" value="F:fatty acid synthase activity"/>
    <property type="evidence" value="ECO:0007669"/>
    <property type="project" value="TreeGrafter"/>
</dbReference>
<sequence>MTDEEKLVDYLKWVTADLQRARHRADELEAAAAEPVAIVGTACRFPGGVRGPEDLWRLVADGVDAISPFPDDRGWDVRNLFDPDRGAFGKSYVREGGFVHDAADFDAGFFGISPREAVTMDPQQRLLLETSWEAFERAGIDPTSLRGGEVGVFAGMAYHDYAMRLNRVADEYEGYLGAGSSGSVASGRIAYALGLEGPALTVDTACSSSLVAIHLAVQALRRGECTMALAGGVTILSASGTFVEFSRQGALSPDGRCKSFAAAADGAGWGEGVGLVVLERLSVARERGHRVLAVVRGSAVNQDGASNGLTAPNGPSQQRVIRAALASAGLSGVDIDAVEAHGTGTSLGDPIEAQALLATYGQGRSSERPLWLGSIKSNIGHTQGAAGVAGVIKMVEALRRGVLPRTLHVDEPTPKVDWSAGEVRLLTEAREWPAVDRPRRAAVSSFGISGTNAHLILEQAPDPEPEGEPAPFADGVVPLVVSGRGVPALRAQAASLLSFVDIDVVSLPDVGAALVTERATLPDRGVVVAADRAAAVAGLSALAEGRTASGVVSGVADVEGKRVFVFPGQGAQWVGMGRDLLAVSPVFAEVVAECEKALSPWVDWSVTEVLRDGRDLDRVDVVQPASFAVMVGLAAVWRSYGVTPDAVLGHSQGEIAAACVAGALSLRDAAMVVALRSQAIAASLAGRGGMLSMSVGAETAAERLRDLTGRVELAAVNGPASVVVAGDVDALAELLVTCENDGVRARMILVDYASHTRHVEALHDRLRETLAGIRPTATGIPMWSTVTQEWLEGPELDAEYWYRNLRHQVGFGPAVETLVELGHRAFVEVSPHPVLTTAVQEVVDGHDVATVVTGTLRRDDGGLRRLLTSLAEVHVRGIPVTWTTGQGNHVDLPTYAFRRDRYWLEELDDPADEPGPAAHGFDGELWTALEREDFAALDTLLQLESADQQSSLRTVAPVLSAWYRQRRQESTVDGWCHRIGWKPLADPEPRELTGTWILVLPEDALDDPAVAAVADGLTAQGAWVTRLTLDPADAERTAVADRVREIVTEIGDVRAVVSFLGLARGAHAASPALPAAVATTVTLVQALGDAEVAAPLWAFTRGAVAPGDDEPVGDPAQAMLWGLGRVVALEHPDRWAGLLDLPAVVDEAALRHVLGVLAGDGDEDQLAVRPTGLLGRRLLPAPLAEVPPARHWQPHGTVLVTGGLSGVGAQVARWLAAAGAEHLVLAARRGARTPGAAELAAELEARGARVTIAECDVADRESLRQLLDGVSAELTAVVHAAGVATTGAVADTTLPAFAEVLAGKAAGAANLDELLADRPLAAFVLFSSIASVWGSGGQGAYAAANAYLDALAAQRQARGLAATAVAWGAWGGGGMSSDSPDVEDQLRRTGLRTMAVEPALLALERAVERAGSGLVVTDVDWERFAPGFTARRPSPLLGELAQVRQTLREDDDGRTGAGAGEAQAEVLRQLAGLSGPDRLRALTDLVRTEAAGVLGLSSVDGIGSGQAFRDVGFDSLTAVDLRNRLTAATGLRLPAALVFDHPTPAAVADFLGGRLAVPGEGAAPSILAELDRLETAYRAPDADRAVRTQVVARMRALTAVWENADTGGADLDFDLATDDQIFELIDTEFGTA</sequence>
<dbReference type="PROSITE" id="PS52004">
    <property type="entry name" value="KS3_2"/>
    <property type="match status" value="1"/>
</dbReference>
<dbReference type="InterPro" id="IPR036291">
    <property type="entry name" value="NAD(P)-bd_dom_sf"/>
</dbReference>
<dbReference type="eggNOG" id="COG3321">
    <property type="taxonomic scope" value="Bacteria"/>
</dbReference>
<dbReference type="InterPro" id="IPR014030">
    <property type="entry name" value="Ketoacyl_synth_N"/>
</dbReference>
<dbReference type="SMART" id="SM00822">
    <property type="entry name" value="PKS_KR"/>
    <property type="match status" value="1"/>
</dbReference>
<dbReference type="SUPFAM" id="SSF55048">
    <property type="entry name" value="Probable ACP-binding domain of malonyl-CoA ACP transacylase"/>
    <property type="match status" value="1"/>
</dbReference>
<dbReference type="InterPro" id="IPR041618">
    <property type="entry name" value="PKS_DE"/>
</dbReference>
<comment type="pathway">
    <text evidence="11">Antibiotic biosynthesis; erythromycin biosynthesis.</text>
</comment>
<dbReference type="PROSITE" id="PS50075">
    <property type="entry name" value="CARRIER"/>
    <property type="match status" value="1"/>
</dbReference>
<dbReference type="Pfam" id="PF18369">
    <property type="entry name" value="PKS_DE"/>
    <property type="match status" value="1"/>
</dbReference>
<dbReference type="InterPro" id="IPR014031">
    <property type="entry name" value="Ketoacyl_synth_C"/>
</dbReference>
<dbReference type="PROSITE" id="PS00606">
    <property type="entry name" value="KS3_1"/>
    <property type="match status" value="1"/>
</dbReference>
<dbReference type="InterPro" id="IPR050091">
    <property type="entry name" value="PKS_NRPS_Biosynth_Enz"/>
</dbReference>
<dbReference type="InterPro" id="IPR013968">
    <property type="entry name" value="PKS_KR"/>
</dbReference>
<dbReference type="PANTHER" id="PTHR43775:SF51">
    <property type="entry name" value="INACTIVE PHENOLPHTHIOCEROL SYNTHESIS POLYKETIDE SYNTHASE TYPE I PKS1-RELATED"/>
    <property type="match status" value="1"/>
</dbReference>
<evidence type="ECO:0000256" key="2">
    <source>
        <dbReference type="ARBA" id="ARBA00022450"/>
    </source>
</evidence>
<dbReference type="SMART" id="SM00825">
    <property type="entry name" value="PKS_KS"/>
    <property type="match status" value="1"/>
</dbReference>
<dbReference type="SUPFAM" id="SSF47336">
    <property type="entry name" value="ACP-like"/>
    <property type="match status" value="1"/>
</dbReference>
<reference evidence="16 17" key="1">
    <citation type="submission" date="2013-02" db="EMBL/GenBank/DDBJ databases">
        <title>Draft genome sequence of Amycolatopsis vancoresmycina strain DSM 44592T.</title>
        <authorList>
            <person name="Kumar S."/>
            <person name="Kaur N."/>
            <person name="Kaur C."/>
            <person name="Raghava G.P.S."/>
            <person name="Mayilraj S."/>
        </authorList>
    </citation>
    <scope>NUCLEOTIDE SEQUENCE [LARGE SCALE GENOMIC DNA]</scope>
    <source>
        <strain evidence="16 17">DSM 44592</strain>
    </source>
</reference>
<dbReference type="SUPFAM" id="SSF52151">
    <property type="entry name" value="FabD/lysophospholipase-like"/>
    <property type="match status" value="1"/>
</dbReference>
<dbReference type="GO" id="GO:0004315">
    <property type="term" value="F:3-oxoacyl-[acyl-carrier-protein] synthase activity"/>
    <property type="evidence" value="ECO:0007669"/>
    <property type="project" value="InterPro"/>
</dbReference>
<protein>
    <recommendedName>
        <fullName evidence="13">6-deoxyerythronolide-B synthase</fullName>
        <ecNumber evidence="13">2.3.1.94</ecNumber>
    </recommendedName>
</protein>
<dbReference type="SMART" id="SM00827">
    <property type="entry name" value="PKS_AT"/>
    <property type="match status" value="1"/>
</dbReference>
<dbReference type="InterPro" id="IPR057326">
    <property type="entry name" value="KR_dom"/>
</dbReference>
<dbReference type="CDD" id="cd00833">
    <property type="entry name" value="PKS"/>
    <property type="match status" value="1"/>
</dbReference>
<dbReference type="GO" id="GO:0031177">
    <property type="term" value="F:phosphopantetheine binding"/>
    <property type="evidence" value="ECO:0007669"/>
    <property type="project" value="InterPro"/>
</dbReference>
<comment type="caution">
    <text evidence="16">The sequence shown here is derived from an EMBL/GenBank/DDBJ whole genome shotgun (WGS) entry which is preliminary data.</text>
</comment>
<evidence type="ECO:0000313" key="17">
    <source>
        <dbReference type="Proteomes" id="UP000014139"/>
    </source>
</evidence>
<dbReference type="SUPFAM" id="SSF51735">
    <property type="entry name" value="NAD(P)-binding Rossmann-fold domains"/>
    <property type="match status" value="2"/>
</dbReference>
<dbReference type="SMART" id="SM00823">
    <property type="entry name" value="PKS_PP"/>
    <property type="match status" value="1"/>
</dbReference>
<dbReference type="EMBL" id="AOUO01000124">
    <property type="protein sequence ID" value="EOD68679.1"/>
    <property type="molecule type" value="Genomic_DNA"/>
</dbReference>
<keyword evidence="7" id="KW-0511">Multifunctional enzyme</keyword>
<dbReference type="InterPro" id="IPR015083">
    <property type="entry name" value="NorB/c/GfsB-D-like_docking"/>
</dbReference>
<evidence type="ECO:0000256" key="12">
    <source>
        <dbReference type="ARBA" id="ARBA00063272"/>
    </source>
</evidence>
<dbReference type="Gene3D" id="3.40.47.10">
    <property type="match status" value="1"/>
</dbReference>
<dbReference type="PATRIC" id="fig|1292037.4.peg.1934"/>
<evidence type="ECO:0000256" key="13">
    <source>
        <dbReference type="ARBA" id="ARBA00066981"/>
    </source>
</evidence>
<evidence type="ECO:0000259" key="14">
    <source>
        <dbReference type="PROSITE" id="PS50075"/>
    </source>
</evidence>
<dbReference type="GO" id="GO:0006633">
    <property type="term" value="P:fatty acid biosynthetic process"/>
    <property type="evidence" value="ECO:0007669"/>
    <property type="project" value="InterPro"/>
</dbReference>
<accession>R1IE46</accession>
<dbReference type="Proteomes" id="UP000014139">
    <property type="component" value="Unassembled WGS sequence"/>
</dbReference>
<comment type="function">
    <text evidence="10">Involved in the biosynthesis of antibiotic erythromycin via the biosynthesis of its aglycone precursor, 6-deoxyerythronolide B (6-dEB).</text>
</comment>
<dbReference type="FunFam" id="3.40.47.10:FF:000019">
    <property type="entry name" value="Polyketide synthase type I"/>
    <property type="match status" value="1"/>
</dbReference>
<dbReference type="InterPro" id="IPR016039">
    <property type="entry name" value="Thiolase-like"/>
</dbReference>
<dbReference type="Pfam" id="PF08659">
    <property type="entry name" value="KR"/>
    <property type="match status" value="1"/>
</dbReference>
<evidence type="ECO:0000256" key="3">
    <source>
        <dbReference type="ARBA" id="ARBA00022553"/>
    </source>
</evidence>
<dbReference type="InterPro" id="IPR016035">
    <property type="entry name" value="Acyl_Trfase/lysoPLipase"/>
</dbReference>
<dbReference type="Pfam" id="PF00109">
    <property type="entry name" value="ketoacyl-synt"/>
    <property type="match status" value="1"/>
</dbReference>
<dbReference type="CDD" id="cd08952">
    <property type="entry name" value="KR_1_SDR_x"/>
    <property type="match status" value="1"/>
</dbReference>
<keyword evidence="6" id="KW-0045">Antibiotic biosynthesis</keyword>
<dbReference type="InterPro" id="IPR014043">
    <property type="entry name" value="Acyl_transferase_dom"/>
</dbReference>
<feature type="domain" description="Ketosynthase family 3 (KS3)" evidence="15">
    <location>
        <begin position="33"/>
        <end position="459"/>
    </location>
</feature>
<dbReference type="EC" id="2.3.1.94" evidence="13"/>
<dbReference type="InterPro" id="IPR020841">
    <property type="entry name" value="PKS_Beta-ketoAc_synthase_dom"/>
</dbReference>
<evidence type="ECO:0000256" key="8">
    <source>
        <dbReference type="ARBA" id="ARBA00023315"/>
    </source>
</evidence>
<comment type="subunit">
    <text evidence="12">Homodimer. Erythronolide synthase is composed of EryAI, EryAII and EryAIII multimodular (2 modules) polypeptides each coding for a functional synthase subunit which participates in 2 of the six FAS-like elongation steps required for formation of the polyketide. Module 1, 2, 3, 4, 5, and 6 participating in biosynthesis steps 1, 2, 3, 4, 5, and 6, respectively.</text>
</comment>
<dbReference type="InterPro" id="IPR009081">
    <property type="entry name" value="PP-bd_ACP"/>
</dbReference>
<dbReference type="OrthoDB" id="9778690at2"/>
<evidence type="ECO:0000256" key="6">
    <source>
        <dbReference type="ARBA" id="ARBA00023194"/>
    </source>
</evidence>
<dbReference type="Gene3D" id="3.40.50.720">
    <property type="entry name" value="NAD(P)-binding Rossmann-like Domain"/>
    <property type="match status" value="1"/>
</dbReference>
<keyword evidence="2" id="KW-0596">Phosphopantetheine</keyword>
<dbReference type="PROSITE" id="PS00012">
    <property type="entry name" value="PHOSPHOPANTETHEINE"/>
    <property type="match status" value="1"/>
</dbReference>
<keyword evidence="8" id="KW-0012">Acyltransferase</keyword>
<dbReference type="Pfam" id="PF00550">
    <property type="entry name" value="PP-binding"/>
    <property type="match status" value="1"/>
</dbReference>
<dbReference type="SUPFAM" id="SSF53901">
    <property type="entry name" value="Thiolase-like"/>
    <property type="match status" value="1"/>
</dbReference>
<dbReference type="InterPro" id="IPR001227">
    <property type="entry name" value="Ac_transferase_dom_sf"/>
</dbReference>
<keyword evidence="4 16" id="KW-0808">Transferase</keyword>
<dbReference type="InterPro" id="IPR016036">
    <property type="entry name" value="Malonyl_transacylase_ACP-bd"/>
</dbReference>
<dbReference type="FunFam" id="1.10.1200.10:FF:000007">
    <property type="entry name" value="Probable polyketide synthase pks17"/>
    <property type="match status" value="1"/>
</dbReference>
<comment type="catalytic activity">
    <reaction evidence="9">
        <text>6 (S)-methylmalonyl-CoA + propanoyl-CoA + 6 NADPH + 12 H(+) = 6-deoxyerythronolide B + 6 CO2 + 6 NADP(+) + 7 CoA + H2O</text>
        <dbReference type="Rhea" id="RHEA:23068"/>
        <dbReference type="ChEBI" id="CHEBI:15377"/>
        <dbReference type="ChEBI" id="CHEBI:15378"/>
        <dbReference type="ChEBI" id="CHEBI:16089"/>
        <dbReference type="ChEBI" id="CHEBI:16526"/>
        <dbReference type="ChEBI" id="CHEBI:57287"/>
        <dbReference type="ChEBI" id="CHEBI:57327"/>
        <dbReference type="ChEBI" id="CHEBI:57392"/>
        <dbReference type="ChEBI" id="CHEBI:57783"/>
        <dbReference type="ChEBI" id="CHEBI:58349"/>
        <dbReference type="EC" id="2.3.1.94"/>
    </reaction>
</comment>
<evidence type="ECO:0000259" key="15">
    <source>
        <dbReference type="PROSITE" id="PS52004"/>
    </source>
</evidence>
<dbReference type="InterPro" id="IPR006162">
    <property type="entry name" value="Ppantetheine_attach_site"/>
</dbReference>
<dbReference type="InterPro" id="IPR018201">
    <property type="entry name" value="Ketoacyl_synth_AS"/>
</dbReference>
<dbReference type="GO" id="GO:0033068">
    <property type="term" value="P:macrolide biosynthetic process"/>
    <property type="evidence" value="ECO:0007669"/>
    <property type="project" value="UniProtKB-ARBA"/>
</dbReference>
<dbReference type="NCBIfam" id="NF045894">
    <property type="entry name" value="PKS_plus_SDR"/>
    <property type="match status" value="1"/>
</dbReference>
<organism evidence="16 17">
    <name type="scientific">Amycolatopsis vancoresmycina DSM 44592</name>
    <dbReference type="NCBI Taxonomy" id="1292037"/>
    <lineage>
        <taxon>Bacteria</taxon>
        <taxon>Bacillati</taxon>
        <taxon>Actinomycetota</taxon>
        <taxon>Actinomycetes</taxon>
        <taxon>Pseudonocardiales</taxon>
        <taxon>Pseudonocardiaceae</taxon>
        <taxon>Amycolatopsis</taxon>
    </lineage>
</organism>
<gene>
    <name evidence="16" type="ORF">H480_10085</name>
</gene>
<evidence type="ECO:0000256" key="5">
    <source>
        <dbReference type="ARBA" id="ARBA00022737"/>
    </source>
</evidence>
<evidence type="ECO:0000256" key="10">
    <source>
        <dbReference type="ARBA" id="ARBA00060158"/>
    </source>
</evidence>
<dbReference type="Gene3D" id="3.40.366.10">
    <property type="entry name" value="Malonyl-Coenzyme A Acyl Carrier Protein, domain 2"/>
    <property type="match status" value="1"/>
</dbReference>
<keyword evidence="3" id="KW-0597">Phosphoprotein</keyword>
<dbReference type="Pfam" id="PF02801">
    <property type="entry name" value="Ketoacyl-synt_C"/>
    <property type="match status" value="1"/>
</dbReference>
<evidence type="ECO:0000256" key="9">
    <source>
        <dbReference type="ARBA" id="ARBA00052442"/>
    </source>
</evidence>
<dbReference type="InterPro" id="IPR032821">
    <property type="entry name" value="PKS_assoc"/>
</dbReference>
<dbReference type="Pfam" id="PF00698">
    <property type="entry name" value="Acyl_transf_1"/>
    <property type="match status" value="1"/>
</dbReference>
<dbReference type="InterPro" id="IPR020806">
    <property type="entry name" value="PKS_PP-bd"/>
</dbReference>
<evidence type="ECO:0000256" key="11">
    <source>
        <dbReference type="ARBA" id="ARBA00060622"/>
    </source>
</evidence>
<keyword evidence="5" id="KW-0677">Repeat</keyword>
<name>R1IE46_9PSEU</name>